<dbReference type="EMBL" id="LODT01000001">
    <property type="protein sequence ID" value="KYR03133.1"/>
    <property type="molecule type" value="Genomic_DNA"/>
</dbReference>
<feature type="transmembrane region" description="Helical" evidence="6">
    <location>
        <begin position="254"/>
        <end position="275"/>
    </location>
</feature>
<feature type="transmembrane region" description="Helical" evidence="6">
    <location>
        <begin position="223"/>
        <end position="242"/>
    </location>
</feature>
<keyword evidence="3 6" id="KW-1133">Transmembrane helix</keyword>
<dbReference type="Proteomes" id="UP000076078">
    <property type="component" value="Unassembled WGS sequence"/>
</dbReference>
<sequence length="345" mass="39931">MKRLIFNNNYLKKSIYSPLNKSIYNNNCFNNNKRFYTTNNNNTPTTPTPTINNNDLLLESILKDGTDKTIGFNEFSKNFEFDPELIPITGLPSLLEVILNQLHQYTQWSWMVIVPAVTMVIRTSLFPLAVKTRLNAHRLLQIKPQLDKFKEISQYNRKNSISNFENSNKITELLREKKCHPLLTYILPLANLPFFISAVIAFREMAVTFPSFKTAGMLWFQDLSAYDPYYILPVTCSGLYILINELSIGKSDNFIFKALSWVSRGMAILIIPFAHTIPSMVYFYMIPSSLFSLLQVYLFQSKTFCKWVGMPVTQYSQVVSDQIKPQQQTQSTTIRYAPEIKKKKK</sequence>
<dbReference type="InterPro" id="IPR001708">
    <property type="entry name" value="YidC/ALB3/OXA1/COX18"/>
</dbReference>
<name>A0A152AA79_TIELA</name>
<comment type="similarity">
    <text evidence="5">Belongs to the OXA1/ALB3/YidC family.</text>
</comment>
<dbReference type="PANTHER" id="PTHR12428">
    <property type="entry name" value="OXA1"/>
    <property type="match status" value="1"/>
</dbReference>
<dbReference type="PANTHER" id="PTHR12428:SF62">
    <property type="entry name" value="MEMBRANE INSERTASE YIDC_OXA_ALB C-TERMINAL DOMAIN-CONTAINING PROTEIN"/>
    <property type="match status" value="1"/>
</dbReference>
<dbReference type="CDD" id="cd20069">
    <property type="entry name" value="5TM_Oxa1-like"/>
    <property type="match status" value="1"/>
</dbReference>
<dbReference type="InterPro" id="IPR028055">
    <property type="entry name" value="YidC/Oxa/ALB_C"/>
</dbReference>
<proteinExistence type="inferred from homology"/>
<dbReference type="InParanoid" id="A0A152AA79"/>
<evidence type="ECO:0000259" key="7">
    <source>
        <dbReference type="Pfam" id="PF02096"/>
    </source>
</evidence>
<evidence type="ECO:0000256" key="6">
    <source>
        <dbReference type="SAM" id="Phobius"/>
    </source>
</evidence>
<accession>A0A152AA79</accession>
<evidence type="ECO:0000256" key="3">
    <source>
        <dbReference type="ARBA" id="ARBA00022989"/>
    </source>
</evidence>
<dbReference type="GO" id="GO:0032977">
    <property type="term" value="F:membrane insertase activity"/>
    <property type="evidence" value="ECO:0007669"/>
    <property type="project" value="InterPro"/>
</dbReference>
<dbReference type="OrthoDB" id="2148490at2759"/>
<feature type="domain" description="Membrane insertase YidC/Oxa/ALB C-terminal" evidence="7">
    <location>
        <begin position="110"/>
        <end position="300"/>
    </location>
</feature>
<evidence type="ECO:0000256" key="1">
    <source>
        <dbReference type="ARBA" id="ARBA00004141"/>
    </source>
</evidence>
<gene>
    <name evidence="8" type="ORF">DLAC_00632</name>
</gene>
<keyword evidence="4 6" id="KW-0472">Membrane</keyword>
<evidence type="ECO:0000256" key="5">
    <source>
        <dbReference type="RuleBase" id="RU003945"/>
    </source>
</evidence>
<reference evidence="8 9" key="1">
    <citation type="submission" date="2015-12" db="EMBL/GenBank/DDBJ databases">
        <title>Dictyostelia acquired genes for synthesis and detection of signals that induce cell-type specialization by lateral gene transfer from prokaryotes.</title>
        <authorList>
            <person name="Gloeckner G."/>
            <person name="Schaap P."/>
        </authorList>
    </citation>
    <scope>NUCLEOTIDE SEQUENCE [LARGE SCALE GENOMIC DNA]</scope>
    <source>
        <strain evidence="8 9">TK</strain>
    </source>
</reference>
<dbReference type="FunCoup" id="A0A152AA79">
    <property type="interactions" value="211"/>
</dbReference>
<evidence type="ECO:0000313" key="9">
    <source>
        <dbReference type="Proteomes" id="UP000076078"/>
    </source>
</evidence>
<dbReference type="AlphaFoldDB" id="A0A152AA79"/>
<feature type="transmembrane region" description="Helical" evidence="6">
    <location>
        <begin position="182"/>
        <end position="203"/>
    </location>
</feature>
<evidence type="ECO:0000313" key="8">
    <source>
        <dbReference type="EMBL" id="KYR03133.1"/>
    </source>
</evidence>
<dbReference type="Pfam" id="PF02096">
    <property type="entry name" value="60KD_IMP"/>
    <property type="match status" value="1"/>
</dbReference>
<keyword evidence="2 5" id="KW-0812">Transmembrane</keyword>
<dbReference type="OMA" id="FIEVCLN"/>
<evidence type="ECO:0000256" key="4">
    <source>
        <dbReference type="ARBA" id="ARBA00023136"/>
    </source>
</evidence>
<dbReference type="STRING" id="361077.A0A152AA79"/>
<organism evidence="8 9">
    <name type="scientific">Tieghemostelium lacteum</name>
    <name type="common">Slime mold</name>
    <name type="synonym">Dictyostelium lacteum</name>
    <dbReference type="NCBI Taxonomy" id="361077"/>
    <lineage>
        <taxon>Eukaryota</taxon>
        <taxon>Amoebozoa</taxon>
        <taxon>Evosea</taxon>
        <taxon>Eumycetozoa</taxon>
        <taxon>Dictyostelia</taxon>
        <taxon>Dictyosteliales</taxon>
        <taxon>Raperosteliaceae</taxon>
        <taxon>Tieghemostelium</taxon>
    </lineage>
</organism>
<keyword evidence="9" id="KW-1185">Reference proteome</keyword>
<protein>
    <submittedName>
        <fullName evidence="8">Putative oxidase assembly protein</fullName>
    </submittedName>
</protein>
<feature type="transmembrane region" description="Helical" evidence="6">
    <location>
        <begin position="108"/>
        <end position="130"/>
    </location>
</feature>
<dbReference type="GO" id="GO:0005743">
    <property type="term" value="C:mitochondrial inner membrane"/>
    <property type="evidence" value="ECO:0007669"/>
    <property type="project" value="TreeGrafter"/>
</dbReference>
<comment type="subcellular location">
    <subcellularLocation>
        <location evidence="1 5">Membrane</location>
        <topology evidence="1 5">Multi-pass membrane protein</topology>
    </subcellularLocation>
</comment>
<comment type="caution">
    <text evidence="8">The sequence shown here is derived from an EMBL/GenBank/DDBJ whole genome shotgun (WGS) entry which is preliminary data.</text>
</comment>
<evidence type="ECO:0000256" key="2">
    <source>
        <dbReference type="ARBA" id="ARBA00022692"/>
    </source>
</evidence>
<dbReference type="GO" id="GO:0032979">
    <property type="term" value="P:protein insertion into mitochondrial inner membrane from matrix"/>
    <property type="evidence" value="ECO:0007669"/>
    <property type="project" value="TreeGrafter"/>
</dbReference>